<reference evidence="1 2" key="1">
    <citation type="submission" date="2020-08" db="EMBL/GenBank/DDBJ databases">
        <title>The Agave Microbiome: Exploring the role of microbial communities in plant adaptations to desert environments.</title>
        <authorList>
            <person name="Partida-Martinez L.P."/>
        </authorList>
    </citation>
    <scope>NUCLEOTIDE SEQUENCE [LARGE SCALE GENOMIC DNA]</scope>
    <source>
        <strain evidence="1 2">RAS26</strain>
    </source>
</reference>
<gene>
    <name evidence="1" type="ORF">FHR80_002649</name>
</gene>
<dbReference type="RefSeq" id="WP_183296522.1">
    <property type="nucleotide sequence ID" value="NZ_JACHVX010000003.1"/>
</dbReference>
<dbReference type="AlphaFoldDB" id="A0A7W4YC36"/>
<accession>A0A7W4YC36</accession>
<organism evidence="1 2">
    <name type="scientific">Cellulomonas cellasea</name>
    <dbReference type="NCBI Taxonomy" id="43670"/>
    <lineage>
        <taxon>Bacteria</taxon>
        <taxon>Bacillati</taxon>
        <taxon>Actinomycetota</taxon>
        <taxon>Actinomycetes</taxon>
        <taxon>Micrococcales</taxon>
        <taxon>Cellulomonadaceae</taxon>
        <taxon>Cellulomonas</taxon>
    </lineage>
</organism>
<sequence>MTEATRTLGSGRLARIGAGAVLVLATAGIALPASAAVNYALHAASNYSLGETWTSGGDQGRSYAQHGNLSASTGWTTQHSRAFADSGTSSSYYAQVWWR</sequence>
<protein>
    <submittedName>
        <fullName evidence="1">Uncharacterized protein</fullName>
    </submittedName>
</protein>
<proteinExistence type="predicted"/>
<reference evidence="1 2" key="2">
    <citation type="submission" date="2020-08" db="EMBL/GenBank/DDBJ databases">
        <authorList>
            <person name="Partida-Martinez L."/>
            <person name="Huntemann M."/>
            <person name="Clum A."/>
            <person name="Wang J."/>
            <person name="Palaniappan K."/>
            <person name="Ritter S."/>
            <person name="Chen I.-M."/>
            <person name="Stamatis D."/>
            <person name="Reddy T."/>
            <person name="O'Malley R."/>
            <person name="Daum C."/>
            <person name="Shapiro N."/>
            <person name="Ivanova N."/>
            <person name="Kyrpides N."/>
            <person name="Woyke T."/>
        </authorList>
    </citation>
    <scope>NUCLEOTIDE SEQUENCE [LARGE SCALE GENOMIC DNA]</scope>
    <source>
        <strain evidence="1 2">RAS26</strain>
    </source>
</reference>
<dbReference type="Proteomes" id="UP000518206">
    <property type="component" value="Unassembled WGS sequence"/>
</dbReference>
<evidence type="ECO:0000313" key="1">
    <source>
        <dbReference type="EMBL" id="MBB2923724.1"/>
    </source>
</evidence>
<dbReference type="EMBL" id="JACHVX010000003">
    <property type="protein sequence ID" value="MBB2923724.1"/>
    <property type="molecule type" value="Genomic_DNA"/>
</dbReference>
<evidence type="ECO:0000313" key="2">
    <source>
        <dbReference type="Proteomes" id="UP000518206"/>
    </source>
</evidence>
<comment type="caution">
    <text evidence="1">The sequence shown here is derived from an EMBL/GenBank/DDBJ whole genome shotgun (WGS) entry which is preliminary data.</text>
</comment>
<name>A0A7W4YC36_9CELL</name>